<gene>
    <name evidence="2" type="ORF">NHX12_019103</name>
</gene>
<organism evidence="2 3">
    <name type="scientific">Muraenolepis orangiensis</name>
    <name type="common">Patagonian moray cod</name>
    <dbReference type="NCBI Taxonomy" id="630683"/>
    <lineage>
        <taxon>Eukaryota</taxon>
        <taxon>Metazoa</taxon>
        <taxon>Chordata</taxon>
        <taxon>Craniata</taxon>
        <taxon>Vertebrata</taxon>
        <taxon>Euteleostomi</taxon>
        <taxon>Actinopterygii</taxon>
        <taxon>Neopterygii</taxon>
        <taxon>Teleostei</taxon>
        <taxon>Neoteleostei</taxon>
        <taxon>Acanthomorphata</taxon>
        <taxon>Zeiogadaria</taxon>
        <taxon>Gadariae</taxon>
        <taxon>Gadiformes</taxon>
        <taxon>Muraenolepidoidei</taxon>
        <taxon>Muraenolepididae</taxon>
        <taxon>Muraenolepis</taxon>
    </lineage>
</organism>
<dbReference type="AlphaFoldDB" id="A0A9Q0EW50"/>
<evidence type="ECO:0000313" key="3">
    <source>
        <dbReference type="Proteomes" id="UP001148018"/>
    </source>
</evidence>
<name>A0A9Q0EW50_9TELE</name>
<feature type="region of interest" description="Disordered" evidence="1">
    <location>
        <begin position="1"/>
        <end position="53"/>
    </location>
</feature>
<protein>
    <submittedName>
        <fullName evidence="2">Uncharacterized protein</fullName>
    </submittedName>
</protein>
<comment type="caution">
    <text evidence="2">The sequence shown here is derived from an EMBL/GenBank/DDBJ whole genome shotgun (WGS) entry which is preliminary data.</text>
</comment>
<accession>A0A9Q0EW50</accession>
<sequence>MEILKGVSVDGKRTTATLGYSASRRKTHELTQDDPTPQGWSEGPPGAESRQASYWESWYPPAHVVPPVSLHHLTAPQASHRAHT</sequence>
<dbReference type="Proteomes" id="UP001148018">
    <property type="component" value="Unassembled WGS sequence"/>
</dbReference>
<evidence type="ECO:0000256" key="1">
    <source>
        <dbReference type="SAM" id="MobiDB-lite"/>
    </source>
</evidence>
<evidence type="ECO:0000313" key="2">
    <source>
        <dbReference type="EMBL" id="KAJ3612845.1"/>
    </source>
</evidence>
<dbReference type="EMBL" id="JANIIK010000035">
    <property type="protein sequence ID" value="KAJ3612845.1"/>
    <property type="molecule type" value="Genomic_DNA"/>
</dbReference>
<reference evidence="2" key="1">
    <citation type="submission" date="2022-07" db="EMBL/GenBank/DDBJ databases">
        <title>Chromosome-level genome of Muraenolepis orangiensis.</title>
        <authorList>
            <person name="Kim J."/>
        </authorList>
    </citation>
    <scope>NUCLEOTIDE SEQUENCE</scope>
    <source>
        <strain evidence="2">KU_S4_2022</strain>
        <tissue evidence="2">Muscle</tissue>
    </source>
</reference>
<keyword evidence="3" id="KW-1185">Reference proteome</keyword>
<proteinExistence type="predicted"/>